<evidence type="ECO:0000313" key="2">
    <source>
        <dbReference type="Proteomes" id="UP000799324"/>
    </source>
</evidence>
<protein>
    <submittedName>
        <fullName evidence="1">Uncharacterized protein</fullName>
    </submittedName>
</protein>
<name>A0A6A6T0S0_9PLEO</name>
<dbReference type="AlphaFoldDB" id="A0A6A6T0S0"/>
<proteinExistence type="predicted"/>
<organism evidence="1 2">
    <name type="scientific">Lophiostoma macrostomum CBS 122681</name>
    <dbReference type="NCBI Taxonomy" id="1314788"/>
    <lineage>
        <taxon>Eukaryota</taxon>
        <taxon>Fungi</taxon>
        <taxon>Dikarya</taxon>
        <taxon>Ascomycota</taxon>
        <taxon>Pezizomycotina</taxon>
        <taxon>Dothideomycetes</taxon>
        <taxon>Pleosporomycetidae</taxon>
        <taxon>Pleosporales</taxon>
        <taxon>Lophiostomataceae</taxon>
        <taxon>Lophiostoma</taxon>
    </lineage>
</organism>
<dbReference type="Proteomes" id="UP000799324">
    <property type="component" value="Unassembled WGS sequence"/>
</dbReference>
<gene>
    <name evidence="1" type="ORF">K491DRAFT_694495</name>
</gene>
<sequence>MTPVRQTTARKLGVLFSTPAFLYIQTSCPALGCLQVREDLYESTDKQSLRTTQHHSRLIIATLNPSLIHRLLAKSPAPASRMVSKLIPDVSARQ</sequence>
<accession>A0A6A6T0S0</accession>
<keyword evidence="2" id="KW-1185">Reference proteome</keyword>
<reference evidence="1" key="1">
    <citation type="journal article" date="2020" name="Stud. Mycol.">
        <title>101 Dothideomycetes genomes: a test case for predicting lifestyles and emergence of pathogens.</title>
        <authorList>
            <person name="Haridas S."/>
            <person name="Albert R."/>
            <person name="Binder M."/>
            <person name="Bloem J."/>
            <person name="Labutti K."/>
            <person name="Salamov A."/>
            <person name="Andreopoulos B."/>
            <person name="Baker S."/>
            <person name="Barry K."/>
            <person name="Bills G."/>
            <person name="Bluhm B."/>
            <person name="Cannon C."/>
            <person name="Castanera R."/>
            <person name="Culley D."/>
            <person name="Daum C."/>
            <person name="Ezra D."/>
            <person name="Gonzalez J."/>
            <person name="Henrissat B."/>
            <person name="Kuo A."/>
            <person name="Liang C."/>
            <person name="Lipzen A."/>
            <person name="Lutzoni F."/>
            <person name="Magnuson J."/>
            <person name="Mondo S."/>
            <person name="Nolan M."/>
            <person name="Ohm R."/>
            <person name="Pangilinan J."/>
            <person name="Park H.-J."/>
            <person name="Ramirez L."/>
            <person name="Alfaro M."/>
            <person name="Sun H."/>
            <person name="Tritt A."/>
            <person name="Yoshinaga Y."/>
            <person name="Zwiers L.-H."/>
            <person name="Turgeon B."/>
            <person name="Goodwin S."/>
            <person name="Spatafora J."/>
            <person name="Crous P."/>
            <person name="Grigoriev I."/>
        </authorList>
    </citation>
    <scope>NUCLEOTIDE SEQUENCE</scope>
    <source>
        <strain evidence="1">CBS 122681</strain>
    </source>
</reference>
<dbReference type="EMBL" id="MU004377">
    <property type="protein sequence ID" value="KAF2653639.1"/>
    <property type="molecule type" value="Genomic_DNA"/>
</dbReference>
<evidence type="ECO:0000313" key="1">
    <source>
        <dbReference type="EMBL" id="KAF2653639.1"/>
    </source>
</evidence>